<dbReference type="GeneID" id="63685223"/>
<dbReference type="RefSeq" id="XP_040628657.1">
    <property type="nucleotide sequence ID" value="XM_040770161.1"/>
</dbReference>
<feature type="compositionally biased region" description="Basic and acidic residues" evidence="5">
    <location>
        <begin position="317"/>
        <end position="339"/>
    </location>
</feature>
<comment type="subcellular location">
    <subcellularLocation>
        <location evidence="1">Membrane</location>
        <topology evidence="1">Multi-pass membrane protein</topology>
    </subcellularLocation>
</comment>
<feature type="transmembrane region" description="Helical" evidence="6">
    <location>
        <begin position="152"/>
        <end position="172"/>
    </location>
</feature>
<dbReference type="HOGENOM" id="CLU_288223_0_0_1"/>
<evidence type="ECO:0000256" key="3">
    <source>
        <dbReference type="ARBA" id="ARBA00022989"/>
    </source>
</evidence>
<dbReference type="STRING" id="1858805.M5G0V0"/>
<name>M5G0V0_DACPD</name>
<feature type="transmembrane region" description="Helical" evidence="6">
    <location>
        <begin position="68"/>
        <end position="89"/>
    </location>
</feature>
<feature type="transmembrane region" description="Helical" evidence="6">
    <location>
        <begin position="119"/>
        <end position="140"/>
    </location>
</feature>
<gene>
    <name evidence="7" type="ORF">DACRYDRAFT_116219</name>
</gene>
<evidence type="ECO:0000256" key="6">
    <source>
        <dbReference type="SAM" id="Phobius"/>
    </source>
</evidence>
<evidence type="ECO:0000313" key="7">
    <source>
        <dbReference type="EMBL" id="EJU01760.1"/>
    </source>
</evidence>
<feature type="transmembrane region" description="Helical" evidence="6">
    <location>
        <begin position="20"/>
        <end position="38"/>
    </location>
</feature>
<dbReference type="AlphaFoldDB" id="M5G0V0"/>
<accession>M5G0V0</accession>
<evidence type="ECO:0000313" key="8">
    <source>
        <dbReference type="Proteomes" id="UP000030653"/>
    </source>
</evidence>
<feature type="transmembrane region" description="Helical" evidence="6">
    <location>
        <begin position="765"/>
        <end position="783"/>
    </location>
</feature>
<dbReference type="GO" id="GO:0016020">
    <property type="term" value="C:membrane"/>
    <property type="evidence" value="ECO:0007669"/>
    <property type="project" value="UniProtKB-SubCell"/>
</dbReference>
<feature type="transmembrane region" description="Helical" evidence="6">
    <location>
        <begin position="659"/>
        <end position="676"/>
    </location>
</feature>
<feature type="region of interest" description="Disordered" evidence="5">
    <location>
        <begin position="369"/>
        <end position="401"/>
    </location>
</feature>
<evidence type="ECO:0000256" key="4">
    <source>
        <dbReference type="ARBA" id="ARBA00023136"/>
    </source>
</evidence>
<dbReference type="PANTHER" id="PTHR47804">
    <property type="entry name" value="60S RIBOSOMAL PROTEIN L19"/>
    <property type="match status" value="1"/>
</dbReference>
<dbReference type="EMBL" id="JH795863">
    <property type="protein sequence ID" value="EJU01760.1"/>
    <property type="molecule type" value="Genomic_DNA"/>
</dbReference>
<keyword evidence="4 6" id="KW-0472">Membrane</keyword>
<keyword evidence="2 6" id="KW-0812">Transmembrane</keyword>
<feature type="transmembrane region" description="Helical" evidence="6">
    <location>
        <begin position="795"/>
        <end position="819"/>
    </location>
</feature>
<protein>
    <submittedName>
        <fullName evidence="7">Uncharacterized protein</fullName>
    </submittedName>
</protein>
<reference evidence="7 8" key="1">
    <citation type="journal article" date="2012" name="Science">
        <title>The Paleozoic origin of enzymatic lignin decomposition reconstructed from 31 fungal genomes.</title>
        <authorList>
            <person name="Floudas D."/>
            <person name="Binder M."/>
            <person name="Riley R."/>
            <person name="Barry K."/>
            <person name="Blanchette R.A."/>
            <person name="Henrissat B."/>
            <person name="Martinez A.T."/>
            <person name="Otillar R."/>
            <person name="Spatafora J.W."/>
            <person name="Yadav J.S."/>
            <person name="Aerts A."/>
            <person name="Benoit I."/>
            <person name="Boyd A."/>
            <person name="Carlson A."/>
            <person name="Copeland A."/>
            <person name="Coutinho P.M."/>
            <person name="de Vries R.P."/>
            <person name="Ferreira P."/>
            <person name="Findley K."/>
            <person name="Foster B."/>
            <person name="Gaskell J."/>
            <person name="Glotzer D."/>
            <person name="Gorecki P."/>
            <person name="Heitman J."/>
            <person name="Hesse C."/>
            <person name="Hori C."/>
            <person name="Igarashi K."/>
            <person name="Jurgens J.A."/>
            <person name="Kallen N."/>
            <person name="Kersten P."/>
            <person name="Kohler A."/>
            <person name="Kuees U."/>
            <person name="Kumar T.K.A."/>
            <person name="Kuo A."/>
            <person name="LaButti K."/>
            <person name="Larrondo L.F."/>
            <person name="Lindquist E."/>
            <person name="Ling A."/>
            <person name="Lombard V."/>
            <person name="Lucas S."/>
            <person name="Lundell T."/>
            <person name="Martin R."/>
            <person name="McLaughlin D.J."/>
            <person name="Morgenstern I."/>
            <person name="Morin E."/>
            <person name="Murat C."/>
            <person name="Nagy L.G."/>
            <person name="Nolan M."/>
            <person name="Ohm R.A."/>
            <person name="Patyshakuliyeva A."/>
            <person name="Rokas A."/>
            <person name="Ruiz-Duenas F.J."/>
            <person name="Sabat G."/>
            <person name="Salamov A."/>
            <person name="Samejima M."/>
            <person name="Schmutz J."/>
            <person name="Slot J.C."/>
            <person name="St John F."/>
            <person name="Stenlid J."/>
            <person name="Sun H."/>
            <person name="Sun S."/>
            <person name="Syed K."/>
            <person name="Tsang A."/>
            <person name="Wiebenga A."/>
            <person name="Young D."/>
            <person name="Pisabarro A."/>
            <person name="Eastwood D.C."/>
            <person name="Martin F."/>
            <person name="Cullen D."/>
            <person name="Grigoriev I.V."/>
            <person name="Hibbett D.S."/>
        </authorList>
    </citation>
    <scope>NUCLEOTIDE SEQUENCE [LARGE SCALE GENOMIC DNA]</scope>
    <source>
        <strain evidence="7 8">DJM-731 SS1</strain>
    </source>
</reference>
<organism evidence="7 8">
    <name type="scientific">Dacryopinax primogenitus (strain DJM 731)</name>
    <name type="common">Brown rot fungus</name>
    <dbReference type="NCBI Taxonomy" id="1858805"/>
    <lineage>
        <taxon>Eukaryota</taxon>
        <taxon>Fungi</taxon>
        <taxon>Dikarya</taxon>
        <taxon>Basidiomycota</taxon>
        <taxon>Agaricomycotina</taxon>
        <taxon>Dacrymycetes</taxon>
        <taxon>Dacrymycetales</taxon>
        <taxon>Dacrymycetaceae</taxon>
        <taxon>Dacryopinax</taxon>
    </lineage>
</organism>
<feature type="transmembrane region" description="Helical" evidence="6">
    <location>
        <begin position="707"/>
        <end position="731"/>
    </location>
</feature>
<feature type="transmembrane region" description="Helical" evidence="6">
    <location>
        <begin position="95"/>
        <end position="112"/>
    </location>
</feature>
<feature type="compositionally biased region" description="Low complexity" evidence="5">
    <location>
        <begin position="369"/>
        <end position="379"/>
    </location>
</feature>
<feature type="transmembrane region" description="Helical" evidence="6">
    <location>
        <begin position="44"/>
        <end position="61"/>
    </location>
</feature>
<dbReference type="InterPro" id="IPR052430">
    <property type="entry name" value="IVT-Associated"/>
</dbReference>
<keyword evidence="3 6" id="KW-1133">Transmembrane helix</keyword>
<keyword evidence="8" id="KW-1185">Reference proteome</keyword>
<sequence>MRTVKAALRFTFSKRVVPTLKGVLAYELLIILSFILGYAEISPFAQALASGVIITIASLPGQSLGACIMNIFLNLAGVLVGSLNFFIMGKLAGTPVAQGVVFAVMAYLLSLVHAQGLTYLGFSLLAILQTFTGIFTSLASPTTSFSGSQLRAYLQSYAFGCACVLVVNICLLPRTAESKLRGAIATSLDHARTLMLLVNKGYMEELTQEERVVMEQLVLSLRTDFRSLNQLLGETTFELCLSRWSMASYRSLVQKTHALQNMLIASYYGLLTGEENKSIETFKEQFLPSCEEEFRALRRSLCLMFAEIMREIAPDEFLDHQDDGGGDVEKQAAGEKLESSAEEGSEGDQQRIMEDVGCRLRQEAIKADASAARAAAPNARDSETPAGPIETLTHIPTPEGRTLVDQQLFGKRSPEDNIPHSSETVTAYASDVAKSLRVNFDAFAQKLLDFQAHLLVSGGLSVDLTNNALKLFQPMRSFADSWGTDRVRGVQEALDKKKDMMAYEIHPQTHNVAEENCPNLDEERETGGREATRWRGMVRSAEPMEDPDALRTGHALVRVYSLLYALNRMMSKVQAMHAEVTTTSRGKKRRLRLQLHILDVLRSYIPKRPSPEEAKWESDISIQEAICELEHRAYVPEQVTFGQRLLAVEKWFRSPTSVYAFKITLALCVFCVLIWAPVVRGWFISYALITALPNLILALASTLGATWLSFIIQILGTVIGNIAAMIILLIFRHVGGYLYNPYGIACLLAVYAFPLAYCVNEKPELFLFGFCGATILTVYVNTVDEAAANFNSPPFSAAIGLAALAVALGIVFCFQLLILRSPARHALRVALARLIEDHLSYVTMLQAYVRALELVDPADLPSPKVVHKVERDLKRGESDLQRRIMDMDELVAFAAAEPNWQRPFQRDAVGRVLRANQLLMDRWSETLAAIGSEPFPLWVSEQFISTLSPYRRSMFTLTKTSLFLVATSVASKIPLPIETPNPGRMTSDLVHDALLVSTRYTNTEEGRKTVKTGGFARYWFFLLANMSACAHVANIEDACREIYGTFEDKMR</sequence>
<feature type="transmembrane region" description="Helical" evidence="6">
    <location>
        <begin position="682"/>
        <end position="700"/>
    </location>
</feature>
<dbReference type="OrthoDB" id="68611at2759"/>
<evidence type="ECO:0000256" key="1">
    <source>
        <dbReference type="ARBA" id="ARBA00004141"/>
    </source>
</evidence>
<proteinExistence type="predicted"/>
<feature type="transmembrane region" description="Helical" evidence="6">
    <location>
        <begin position="737"/>
        <end position="758"/>
    </location>
</feature>
<feature type="region of interest" description="Disordered" evidence="5">
    <location>
        <begin position="317"/>
        <end position="351"/>
    </location>
</feature>
<evidence type="ECO:0000256" key="2">
    <source>
        <dbReference type="ARBA" id="ARBA00022692"/>
    </source>
</evidence>
<dbReference type="OMA" id="AICELEH"/>
<dbReference type="PANTHER" id="PTHR47804:SF3">
    <property type="entry name" value="PROTEIN BRE4"/>
    <property type="match status" value="1"/>
</dbReference>
<dbReference type="Proteomes" id="UP000030653">
    <property type="component" value="Unassembled WGS sequence"/>
</dbReference>
<evidence type="ECO:0000256" key="5">
    <source>
        <dbReference type="SAM" id="MobiDB-lite"/>
    </source>
</evidence>